<protein>
    <submittedName>
        <fullName evidence="1">Uncharacterized protein</fullName>
    </submittedName>
</protein>
<evidence type="ECO:0000313" key="1">
    <source>
        <dbReference type="EMBL" id="MEC5386874.1"/>
    </source>
</evidence>
<sequence length="410" mass="45546">MPDAANNIAIIDKRPFFERVLCHGVQSGLIAPGIVDTMIADGAKGSVQIADYFGGSHLQTDLDNARKRMVYLISLYLENSFGNDLTAAAESLRDNTFLSHSRGGNELLKQLHAMPETTLFGDGQGRPLKDFQDESTLAKPMSLPAYRSALQQRQANVATLAAARWFAQDLGLPQAQLDLMLAESVIRTAVLMRALKQKAAPTHAVFAQLIDRLRSESQAAGKLKFPTTLFKDVPAEFSEIAKSVKREIEKHDAPLILDATLKLEAVLDVFESCYFLREDSLDDLSRHDSLVSKEWHKLTQGKEDPYSRLTLFICLAAGVKPKTSLTETEARALIRKVQESGFDEGVVPQLINDAAPFEIKQGLLSLWEEEFFPEAQKYMQDDSDWDGKEALRFLKDNCNVTTKSAAKKKA</sequence>
<dbReference type="EMBL" id="JAYXHS010000002">
    <property type="protein sequence ID" value="MEC5386874.1"/>
    <property type="molecule type" value="Genomic_DNA"/>
</dbReference>
<proteinExistence type="predicted"/>
<gene>
    <name evidence="1" type="ORF">VVD49_14160</name>
</gene>
<name>A0ABU6K4M3_9RHOO</name>
<keyword evidence="2" id="KW-1185">Reference proteome</keyword>
<dbReference type="Proteomes" id="UP001331561">
    <property type="component" value="Unassembled WGS sequence"/>
</dbReference>
<comment type="caution">
    <text evidence="1">The sequence shown here is derived from an EMBL/GenBank/DDBJ whole genome shotgun (WGS) entry which is preliminary data.</text>
</comment>
<evidence type="ECO:0000313" key="2">
    <source>
        <dbReference type="Proteomes" id="UP001331561"/>
    </source>
</evidence>
<accession>A0ABU6K4M3</accession>
<organism evidence="1 2">
    <name type="scientific">Uliginosibacterium silvisoli</name>
    <dbReference type="NCBI Taxonomy" id="3114758"/>
    <lineage>
        <taxon>Bacteria</taxon>
        <taxon>Pseudomonadati</taxon>
        <taxon>Pseudomonadota</taxon>
        <taxon>Betaproteobacteria</taxon>
        <taxon>Rhodocyclales</taxon>
        <taxon>Zoogloeaceae</taxon>
        <taxon>Uliginosibacterium</taxon>
    </lineage>
</organism>
<dbReference type="RefSeq" id="WP_327599831.1">
    <property type="nucleotide sequence ID" value="NZ_JAYXHS010000002.1"/>
</dbReference>
<reference evidence="1 2" key="1">
    <citation type="submission" date="2024-01" db="EMBL/GenBank/DDBJ databases">
        <title>Uliginosibacterium soil sp. nov.</title>
        <authorList>
            <person name="Lv Y."/>
        </authorList>
    </citation>
    <scope>NUCLEOTIDE SEQUENCE [LARGE SCALE GENOMIC DNA]</scope>
    <source>
        <strain evidence="1 2">H3</strain>
    </source>
</reference>